<comment type="caution">
    <text evidence="2">The sequence shown here is derived from an EMBL/GenBank/DDBJ whole genome shotgun (WGS) entry which is preliminary data.</text>
</comment>
<feature type="region of interest" description="Disordered" evidence="1">
    <location>
        <begin position="60"/>
        <end position="121"/>
    </location>
</feature>
<dbReference type="Proteomes" id="UP001221898">
    <property type="component" value="Unassembled WGS sequence"/>
</dbReference>
<sequence>MTVLSSLWGTRQRAVFTPFPRVPSVPAGLGEVLPPWAAETDSSLPKLISPHPTPASAVAAAPRSQIHHRRQDPAIRQCRGDLNDLPSRISQTLRDPHGGLRQAGPTRRTPTCHWAEKTQGS</sequence>
<evidence type="ECO:0000313" key="3">
    <source>
        <dbReference type="Proteomes" id="UP001221898"/>
    </source>
</evidence>
<evidence type="ECO:0000313" key="2">
    <source>
        <dbReference type="EMBL" id="KAJ8415370.1"/>
    </source>
</evidence>
<accession>A0AAD7T6Q5</accession>
<evidence type="ECO:0000256" key="1">
    <source>
        <dbReference type="SAM" id="MobiDB-lite"/>
    </source>
</evidence>
<protein>
    <submittedName>
        <fullName evidence="2">Uncharacterized protein</fullName>
    </submittedName>
</protein>
<gene>
    <name evidence="2" type="ORF">AAFF_G00423500</name>
</gene>
<proteinExistence type="predicted"/>
<name>A0AAD7T6Q5_9TELE</name>
<reference evidence="2" key="1">
    <citation type="journal article" date="2023" name="Science">
        <title>Genome structures resolve the early diversification of teleost fishes.</title>
        <authorList>
            <person name="Parey E."/>
            <person name="Louis A."/>
            <person name="Montfort J."/>
            <person name="Bouchez O."/>
            <person name="Roques C."/>
            <person name="Iampietro C."/>
            <person name="Lluch J."/>
            <person name="Castinel A."/>
            <person name="Donnadieu C."/>
            <person name="Desvignes T."/>
            <person name="Floi Bucao C."/>
            <person name="Jouanno E."/>
            <person name="Wen M."/>
            <person name="Mejri S."/>
            <person name="Dirks R."/>
            <person name="Jansen H."/>
            <person name="Henkel C."/>
            <person name="Chen W.J."/>
            <person name="Zahm M."/>
            <person name="Cabau C."/>
            <person name="Klopp C."/>
            <person name="Thompson A.W."/>
            <person name="Robinson-Rechavi M."/>
            <person name="Braasch I."/>
            <person name="Lecointre G."/>
            <person name="Bobe J."/>
            <person name="Postlethwait J.H."/>
            <person name="Berthelot C."/>
            <person name="Roest Crollius H."/>
            <person name="Guiguen Y."/>
        </authorList>
    </citation>
    <scope>NUCLEOTIDE SEQUENCE</scope>
    <source>
        <strain evidence="2">NC1722</strain>
    </source>
</reference>
<dbReference type="AlphaFoldDB" id="A0AAD7T6Q5"/>
<organism evidence="2 3">
    <name type="scientific">Aldrovandia affinis</name>
    <dbReference type="NCBI Taxonomy" id="143900"/>
    <lineage>
        <taxon>Eukaryota</taxon>
        <taxon>Metazoa</taxon>
        <taxon>Chordata</taxon>
        <taxon>Craniata</taxon>
        <taxon>Vertebrata</taxon>
        <taxon>Euteleostomi</taxon>
        <taxon>Actinopterygii</taxon>
        <taxon>Neopterygii</taxon>
        <taxon>Teleostei</taxon>
        <taxon>Notacanthiformes</taxon>
        <taxon>Halosauridae</taxon>
        <taxon>Aldrovandia</taxon>
    </lineage>
</organism>
<dbReference type="EMBL" id="JAINUG010000009">
    <property type="protein sequence ID" value="KAJ8415370.1"/>
    <property type="molecule type" value="Genomic_DNA"/>
</dbReference>
<keyword evidence="3" id="KW-1185">Reference proteome</keyword>